<dbReference type="Proteomes" id="UP001230051">
    <property type="component" value="Unassembled WGS sequence"/>
</dbReference>
<evidence type="ECO:0000313" key="2">
    <source>
        <dbReference type="Proteomes" id="UP001230051"/>
    </source>
</evidence>
<dbReference type="InterPro" id="IPR002110">
    <property type="entry name" value="Ankyrin_rpt"/>
</dbReference>
<dbReference type="AlphaFoldDB" id="A0AAD8FV46"/>
<organism evidence="1 2">
    <name type="scientific">Acipenser oxyrinchus oxyrinchus</name>
    <dbReference type="NCBI Taxonomy" id="40147"/>
    <lineage>
        <taxon>Eukaryota</taxon>
        <taxon>Metazoa</taxon>
        <taxon>Chordata</taxon>
        <taxon>Craniata</taxon>
        <taxon>Vertebrata</taxon>
        <taxon>Euteleostomi</taxon>
        <taxon>Actinopterygii</taxon>
        <taxon>Chondrostei</taxon>
        <taxon>Acipenseriformes</taxon>
        <taxon>Acipenseridae</taxon>
        <taxon>Acipenser</taxon>
    </lineage>
</organism>
<reference evidence="1" key="1">
    <citation type="submission" date="2022-02" db="EMBL/GenBank/DDBJ databases">
        <title>Atlantic sturgeon de novo genome assembly.</title>
        <authorList>
            <person name="Stock M."/>
            <person name="Klopp C."/>
            <person name="Guiguen Y."/>
            <person name="Cabau C."/>
            <person name="Parinello H."/>
            <person name="Santidrian Yebra-Pimentel E."/>
            <person name="Kuhl H."/>
            <person name="Dirks R.P."/>
            <person name="Guessner J."/>
            <person name="Wuertz S."/>
            <person name="Du K."/>
            <person name="Schartl M."/>
        </authorList>
    </citation>
    <scope>NUCLEOTIDE SEQUENCE</scope>
    <source>
        <strain evidence="1">STURGEONOMICS-FGT-2020</strain>
        <tissue evidence="1">Whole blood</tissue>
    </source>
</reference>
<protein>
    <submittedName>
        <fullName evidence="1">Uncharacterized protein</fullName>
    </submittedName>
</protein>
<feature type="non-terminal residue" evidence="1">
    <location>
        <position position="1"/>
    </location>
</feature>
<gene>
    <name evidence="1" type="ORF">AOXY_G23372</name>
</gene>
<keyword evidence="2" id="KW-1185">Reference proteome</keyword>
<sequence length="154" mass="17003">VIPVSGDEDALRELTVHRHAFEEADERGWLPIHEAAAQSNTNILKLTFQGKQHSIRLICTIRTPLFLAVDRGLRDNATFLLLNNCSPNTKNEEEDSPIVAGKCTDPPASCSCNNTHAYFLSKHFCEKKVKLVLFTKLVSGGSTSEESPTKGCYS</sequence>
<name>A0AAD8FV46_ACIOX</name>
<dbReference type="SUPFAM" id="SSF48403">
    <property type="entry name" value="Ankyrin repeat"/>
    <property type="match status" value="1"/>
</dbReference>
<dbReference type="Pfam" id="PF12796">
    <property type="entry name" value="Ank_2"/>
    <property type="match status" value="1"/>
</dbReference>
<dbReference type="Gene3D" id="1.25.40.20">
    <property type="entry name" value="Ankyrin repeat-containing domain"/>
    <property type="match status" value="1"/>
</dbReference>
<accession>A0AAD8FV46</accession>
<comment type="caution">
    <text evidence="1">The sequence shown here is derived from an EMBL/GenBank/DDBJ whole genome shotgun (WGS) entry which is preliminary data.</text>
</comment>
<dbReference type="InterPro" id="IPR036770">
    <property type="entry name" value="Ankyrin_rpt-contain_sf"/>
</dbReference>
<proteinExistence type="predicted"/>
<dbReference type="EMBL" id="JAGXEW010000024">
    <property type="protein sequence ID" value="KAK1158445.1"/>
    <property type="molecule type" value="Genomic_DNA"/>
</dbReference>
<evidence type="ECO:0000313" key="1">
    <source>
        <dbReference type="EMBL" id="KAK1158445.1"/>
    </source>
</evidence>